<dbReference type="RefSeq" id="WP_098004631.1">
    <property type="nucleotide sequence ID" value="NZ_AP022563.1"/>
</dbReference>
<evidence type="ECO:0000256" key="1">
    <source>
        <dbReference type="ARBA" id="ARBA00022603"/>
    </source>
</evidence>
<dbReference type="KEGG" id="mdu:MDUV_13000"/>
<organism evidence="3 4">
    <name type="scientific">Mycolicibacterium duvalii</name>
    <dbReference type="NCBI Taxonomy" id="39688"/>
    <lineage>
        <taxon>Bacteria</taxon>
        <taxon>Bacillati</taxon>
        <taxon>Actinomycetota</taxon>
        <taxon>Actinomycetes</taxon>
        <taxon>Mycobacteriales</taxon>
        <taxon>Mycobacteriaceae</taxon>
        <taxon>Mycolicibacterium</taxon>
    </lineage>
</organism>
<dbReference type="GO" id="GO:0008757">
    <property type="term" value="F:S-adenosylmethionine-dependent methyltransferase activity"/>
    <property type="evidence" value="ECO:0007669"/>
    <property type="project" value="InterPro"/>
</dbReference>
<dbReference type="PANTHER" id="PTHR44068:SF11">
    <property type="entry name" value="GERANYL DIPHOSPHATE 2-C-METHYLTRANSFERASE"/>
    <property type="match status" value="1"/>
</dbReference>
<keyword evidence="4" id="KW-1185">Reference proteome</keyword>
<sequence>MADPNSNLADAARDALKHNPVGQRVVGSRGLNVPFVRKLSRKYFYPFISRRLEADDVTFLNWGYEEDPPVGLSLSKADEPNRYHINLYHRTATQAGTDLAGKDVLEISCGHGGGASYLTRTFKPASYTGLDFNPDGIAYCKKRHVLPGLDFVHGDAENLPFADASFDAVVNVEASHVYLDFSRFMDEVYRVLRPGGRMLYTDMRSRDQIAEWEQGIADAKLRVIDQRVIDAEVLRGLDLTADVNLETVTNALPALLRPIGRQIVVSPGSRLYRQLADGDISYRLYCFSKD</sequence>
<dbReference type="AlphaFoldDB" id="A0A7I7JX74"/>
<name>A0A7I7JX74_9MYCO</name>
<dbReference type="InterPro" id="IPR029063">
    <property type="entry name" value="SAM-dependent_MTases_sf"/>
</dbReference>
<dbReference type="Proteomes" id="UP000467006">
    <property type="component" value="Chromosome"/>
</dbReference>
<proteinExistence type="predicted"/>
<gene>
    <name evidence="3" type="ORF">MDUV_13000</name>
</gene>
<evidence type="ECO:0000256" key="2">
    <source>
        <dbReference type="ARBA" id="ARBA00022679"/>
    </source>
</evidence>
<keyword evidence="1 3" id="KW-0489">Methyltransferase</keyword>
<dbReference type="GO" id="GO:0032259">
    <property type="term" value="P:methylation"/>
    <property type="evidence" value="ECO:0007669"/>
    <property type="project" value="UniProtKB-KW"/>
</dbReference>
<dbReference type="InterPro" id="IPR054877">
    <property type="entry name" value="PthPhpthDimycoMt"/>
</dbReference>
<keyword evidence="2 3" id="KW-0808">Transferase</keyword>
<evidence type="ECO:0000313" key="3">
    <source>
        <dbReference type="EMBL" id="BBX16440.1"/>
    </source>
</evidence>
<dbReference type="OrthoDB" id="9769602at2"/>
<dbReference type="Pfam" id="PF08241">
    <property type="entry name" value="Methyltransf_11"/>
    <property type="match status" value="1"/>
</dbReference>
<dbReference type="PANTHER" id="PTHR44068">
    <property type="entry name" value="ZGC:194242"/>
    <property type="match status" value="1"/>
</dbReference>
<reference evidence="3 4" key="1">
    <citation type="journal article" date="2019" name="Emerg. Microbes Infect.">
        <title>Comprehensive subspecies identification of 175 nontuberculous mycobacteria species based on 7547 genomic profiles.</title>
        <authorList>
            <person name="Matsumoto Y."/>
            <person name="Kinjo T."/>
            <person name="Motooka D."/>
            <person name="Nabeya D."/>
            <person name="Jung N."/>
            <person name="Uechi K."/>
            <person name="Horii T."/>
            <person name="Iida T."/>
            <person name="Fujita J."/>
            <person name="Nakamura S."/>
        </authorList>
    </citation>
    <scope>NUCLEOTIDE SEQUENCE [LARGE SCALE GENOMIC DNA]</scope>
    <source>
        <strain evidence="3 4">JCM 6396</strain>
    </source>
</reference>
<accession>A0A7I7JX74</accession>
<dbReference type="Gene3D" id="3.40.50.150">
    <property type="entry name" value="Vaccinia Virus protein VP39"/>
    <property type="match status" value="1"/>
</dbReference>
<dbReference type="InterPro" id="IPR050447">
    <property type="entry name" value="Erg6_SMT_methyltransf"/>
</dbReference>
<evidence type="ECO:0000313" key="4">
    <source>
        <dbReference type="Proteomes" id="UP000467006"/>
    </source>
</evidence>
<protein>
    <submittedName>
        <fullName evidence="3">Phthiotriol/phenolphthiotriol dimycocerosates methyltransferase</fullName>
    </submittedName>
</protein>
<dbReference type="CDD" id="cd02440">
    <property type="entry name" value="AdoMet_MTases"/>
    <property type="match status" value="1"/>
</dbReference>
<dbReference type="SUPFAM" id="SSF53335">
    <property type="entry name" value="S-adenosyl-L-methionine-dependent methyltransferases"/>
    <property type="match status" value="1"/>
</dbReference>
<dbReference type="NCBIfam" id="NF045823">
    <property type="entry name" value="PthPhpthDimycoMt"/>
    <property type="match status" value="1"/>
</dbReference>
<dbReference type="EMBL" id="AP022563">
    <property type="protein sequence ID" value="BBX16440.1"/>
    <property type="molecule type" value="Genomic_DNA"/>
</dbReference>
<dbReference type="InterPro" id="IPR013216">
    <property type="entry name" value="Methyltransf_11"/>
</dbReference>